<dbReference type="Pfam" id="PF00062">
    <property type="entry name" value="Lys"/>
    <property type="match status" value="2"/>
</dbReference>
<evidence type="ECO:0000313" key="11">
    <source>
        <dbReference type="Proteomes" id="UP000091820"/>
    </source>
</evidence>
<evidence type="ECO:0000313" key="10">
    <source>
        <dbReference type="EnsemblMetazoa" id="GBRI021516-PA"/>
    </source>
</evidence>
<accession>A0A1A9WIY7</accession>
<evidence type="ECO:0000256" key="1">
    <source>
        <dbReference type="ARBA" id="ARBA00000632"/>
    </source>
</evidence>
<name>A0A1A9WIY7_9MUSC</name>
<dbReference type="AlphaFoldDB" id="A0A1A9WIY7"/>
<evidence type="ECO:0000256" key="2">
    <source>
        <dbReference type="ARBA" id="ARBA00010859"/>
    </source>
</evidence>
<dbReference type="Proteomes" id="UP000091820">
    <property type="component" value="Unassembled WGS sequence"/>
</dbReference>
<evidence type="ECO:0000256" key="5">
    <source>
        <dbReference type="ARBA" id="ARBA00023157"/>
    </source>
</evidence>
<evidence type="ECO:0000259" key="9">
    <source>
        <dbReference type="PROSITE" id="PS00128"/>
    </source>
</evidence>
<dbReference type="PRINTS" id="PR00135">
    <property type="entry name" value="LYZLACT"/>
</dbReference>
<feature type="region of interest" description="Disordered" evidence="8">
    <location>
        <begin position="633"/>
        <end position="655"/>
    </location>
</feature>
<evidence type="ECO:0000256" key="6">
    <source>
        <dbReference type="ARBA" id="ARBA00023295"/>
    </source>
</evidence>
<evidence type="ECO:0000256" key="8">
    <source>
        <dbReference type="SAM" id="MobiDB-lite"/>
    </source>
</evidence>
<dbReference type="EC" id="3.2.1.17" evidence="3"/>
<sequence>MEEIDTCFSEKELNEAGSVPTSTNKNLIASFDTNSQKKGKIYDKCELAQELYRKYHMPIEQIPTWVCIAQHKSSFNTAAIGRLNADGSADHGLFQISDLYWCSHDHSGGKACNIPCVNLVDSDISDDVRCVKTIYDEHTRISGDGFTAWTVYKPHCRNKDMEDIDTCFSEKELNEAGNVPTSTNKNLIASFDTNSQKKGKIYDKCELAQELYRKYHMPIEQIPTWVCIAQHESSFNTSAISHLNADGSADHGLFQISDLYWCSHDHSGGKACNISCVNFLDSDISDDVRCVMIIYDEHTRISGDGFTAWTVYKSYCRKQSLREIRFCFSSQEVEKIEESVHLTKDSKKPKLYEAVEAAQDITTKQSVSSFQSRFFLSGFHNMHENSTIATVSLYHNNPFLNRSIKLQTKENDKQEYFSNPFLNGTSKKKKTDPALINSSTESSSYQHYDFLKVPSEKTGRINSFSPTTKRYFNISEFRNSNKPTATKNLNTTPMTIHRVVSTEKPLLTDIFALTASTMKIPPLIATTQAAPTQKATMWRNDRRDSLQSYDANEQFSTYGRIMTSTDKKPNATTRTTIRTISAKVVLPTVTTKQTTTKQSTTKTPLTSLSKSTNSTESIFTTFGATKVKQSIATTGNTTQKSSTKSNADKRTTSVNSKTASKTLTWSWTTTAKPQTKKSTLTKVMTEFVSTKFTTTTTKKPWNSWSTSKRPKSLDYSTKSVIKIITKPQSILTTTSRKPSLQLTTTASLTKPKKFSIVADSRTTRNPIEKSNKINKLQLSYDWSRYAKALNITNIAITTKQPSTIRASYNSYNHKTNTTLSTTVKWRTITTKSPMKANISYSTTTAKPSSLVTTPRTNPFDHPFFAKFKEIFKKNDVHR</sequence>
<dbReference type="PROSITE" id="PS51348">
    <property type="entry name" value="GLYCOSYL_HYDROL_F22_2"/>
    <property type="match status" value="2"/>
</dbReference>
<evidence type="ECO:0000256" key="4">
    <source>
        <dbReference type="ARBA" id="ARBA00022638"/>
    </source>
</evidence>
<dbReference type="InterPro" id="IPR019799">
    <property type="entry name" value="Glyco_hydro_22_CS"/>
</dbReference>
<dbReference type="CDD" id="cd16899">
    <property type="entry name" value="LYZ_C_invert"/>
    <property type="match status" value="2"/>
</dbReference>
<reference evidence="10" key="2">
    <citation type="submission" date="2020-05" db="UniProtKB">
        <authorList>
            <consortium name="EnsemblMetazoa"/>
        </authorList>
    </citation>
    <scope>IDENTIFICATION</scope>
    <source>
        <strain evidence="10">IAEA</strain>
    </source>
</reference>
<keyword evidence="4" id="KW-0081">Bacteriolytic enzyme</keyword>
<dbReference type="EnsemblMetazoa" id="GBRI021516-RA">
    <property type="protein sequence ID" value="GBRI021516-PA"/>
    <property type="gene ID" value="GBRI021516"/>
</dbReference>
<keyword evidence="6" id="KW-0326">Glycosidase</keyword>
<reference evidence="11" key="1">
    <citation type="submission" date="2014-03" db="EMBL/GenBank/DDBJ databases">
        <authorList>
            <person name="Aksoy S."/>
            <person name="Warren W."/>
            <person name="Wilson R.K."/>
        </authorList>
    </citation>
    <scope>NUCLEOTIDE SEQUENCE [LARGE SCALE GENOMIC DNA]</scope>
    <source>
        <strain evidence="11">IAEA</strain>
    </source>
</reference>
<dbReference type="GO" id="GO:0042742">
    <property type="term" value="P:defense response to bacterium"/>
    <property type="evidence" value="ECO:0007669"/>
    <property type="project" value="UniProtKB-KW"/>
</dbReference>
<dbReference type="FunFam" id="1.10.530.10:FF:000001">
    <property type="entry name" value="Lysozyme C"/>
    <property type="match status" value="2"/>
</dbReference>
<dbReference type="PANTHER" id="PTHR11407:SF63">
    <property type="entry name" value="LYSOZYME C"/>
    <property type="match status" value="1"/>
</dbReference>
<dbReference type="SMART" id="SM00263">
    <property type="entry name" value="LYZ1"/>
    <property type="match status" value="2"/>
</dbReference>
<dbReference type="SUPFAM" id="SSF53955">
    <property type="entry name" value="Lysozyme-like"/>
    <property type="match status" value="2"/>
</dbReference>
<dbReference type="VEuPathDB" id="VectorBase:GBRI021516"/>
<dbReference type="GO" id="GO:0003796">
    <property type="term" value="F:lysozyme activity"/>
    <property type="evidence" value="ECO:0007669"/>
    <property type="project" value="UniProtKB-EC"/>
</dbReference>
<proteinExistence type="inferred from homology"/>
<feature type="domain" description="Glycosyl hydrolases family 22 (GH22)" evidence="9">
    <location>
        <begin position="272"/>
        <end position="290"/>
    </location>
</feature>
<organism evidence="10 11">
    <name type="scientific">Glossina brevipalpis</name>
    <dbReference type="NCBI Taxonomy" id="37001"/>
    <lineage>
        <taxon>Eukaryota</taxon>
        <taxon>Metazoa</taxon>
        <taxon>Ecdysozoa</taxon>
        <taxon>Arthropoda</taxon>
        <taxon>Hexapoda</taxon>
        <taxon>Insecta</taxon>
        <taxon>Pterygota</taxon>
        <taxon>Neoptera</taxon>
        <taxon>Endopterygota</taxon>
        <taxon>Diptera</taxon>
        <taxon>Brachycera</taxon>
        <taxon>Muscomorpha</taxon>
        <taxon>Hippoboscoidea</taxon>
        <taxon>Glossinidae</taxon>
        <taxon>Glossina</taxon>
    </lineage>
</organism>
<evidence type="ECO:0000256" key="3">
    <source>
        <dbReference type="ARBA" id="ARBA00012732"/>
    </source>
</evidence>
<evidence type="ECO:0000256" key="7">
    <source>
        <dbReference type="RuleBase" id="RU004440"/>
    </source>
</evidence>
<dbReference type="GO" id="GO:0031640">
    <property type="term" value="P:killing of cells of another organism"/>
    <property type="evidence" value="ECO:0007669"/>
    <property type="project" value="UniProtKB-KW"/>
</dbReference>
<feature type="compositionally biased region" description="Polar residues" evidence="8">
    <location>
        <begin position="633"/>
        <end position="645"/>
    </location>
</feature>
<comment type="similarity">
    <text evidence="2 7">Belongs to the glycosyl hydrolase 22 family.</text>
</comment>
<keyword evidence="4" id="KW-0929">Antimicrobial</keyword>
<feature type="domain" description="Glycosyl hydrolases family 22 (GH22)" evidence="9">
    <location>
        <begin position="112"/>
        <end position="130"/>
    </location>
</feature>
<comment type="catalytic activity">
    <reaction evidence="1">
        <text>Hydrolysis of (1-&gt;4)-beta-linkages between N-acetylmuramic acid and N-acetyl-D-glucosamine residues in a peptidoglycan and between N-acetyl-D-glucosamine residues in chitodextrins.</text>
        <dbReference type="EC" id="3.2.1.17"/>
    </reaction>
</comment>
<keyword evidence="11" id="KW-1185">Reference proteome</keyword>
<dbReference type="Gene3D" id="1.10.530.10">
    <property type="match status" value="2"/>
</dbReference>
<dbReference type="STRING" id="37001.A0A1A9WIY7"/>
<dbReference type="InterPro" id="IPR001916">
    <property type="entry name" value="Glyco_hydro_22"/>
</dbReference>
<keyword evidence="5" id="KW-1015">Disulfide bond</keyword>
<keyword evidence="6" id="KW-0378">Hydrolase</keyword>
<dbReference type="PANTHER" id="PTHR11407">
    <property type="entry name" value="LYSOZYME C"/>
    <property type="match status" value="1"/>
</dbReference>
<dbReference type="PROSITE" id="PS00128">
    <property type="entry name" value="GLYCOSYL_HYDROL_F22_1"/>
    <property type="match status" value="2"/>
</dbReference>
<protein>
    <recommendedName>
        <fullName evidence="3">lysozyme</fullName>
        <ecNumber evidence="3">3.2.1.17</ecNumber>
    </recommendedName>
</protein>
<dbReference type="InterPro" id="IPR023346">
    <property type="entry name" value="Lysozyme-like_dom_sf"/>
</dbReference>